<keyword evidence="3 4" id="KW-0238">DNA-binding</keyword>
<dbReference type="AlphaFoldDB" id="A0AAW5RNQ4"/>
<organism evidence="6 7">
    <name type="scientific">Aeromonas media</name>
    <dbReference type="NCBI Taxonomy" id="651"/>
    <lineage>
        <taxon>Bacteria</taxon>
        <taxon>Pseudomonadati</taxon>
        <taxon>Pseudomonadota</taxon>
        <taxon>Gammaproteobacteria</taxon>
        <taxon>Aeromonadales</taxon>
        <taxon>Aeromonadaceae</taxon>
        <taxon>Aeromonas</taxon>
    </lineage>
</organism>
<gene>
    <name evidence="6" type="ORF">LZT28_19400</name>
</gene>
<feature type="domain" description="Core-binding (CB)" evidence="5">
    <location>
        <begin position="114"/>
        <end position="194"/>
    </location>
</feature>
<comment type="caution">
    <text evidence="6">The sequence shown here is derived from an EMBL/GenBank/DDBJ whole genome shotgun (WGS) entry which is preliminary data.</text>
</comment>
<sequence>MSKITTREQAKNAFKDLMRRGEQGERFDNMAVFPNLALCWPAKYQRPFWRLRYRFAGRQCKMLLGHVDVMTLKQALDETKLMMADVTRGIDVAGVRQERKREAQAKHAAAQNRHTVAALVNDFLARHIEGKRKDAKAIRQRLENHVIPTLGKMNSGEVKPRHIDAILLRIVDQGSPAMANSILDLLKRLFNYAIKRPCCSNRGTICHLGDLIL</sequence>
<dbReference type="PROSITE" id="PS51900">
    <property type="entry name" value="CB"/>
    <property type="match status" value="1"/>
</dbReference>
<keyword evidence="2" id="KW-0229">DNA integration</keyword>
<dbReference type="InterPro" id="IPR050808">
    <property type="entry name" value="Phage_Integrase"/>
</dbReference>
<evidence type="ECO:0000256" key="4">
    <source>
        <dbReference type="PROSITE-ProRule" id="PRU01248"/>
    </source>
</evidence>
<evidence type="ECO:0000256" key="2">
    <source>
        <dbReference type="ARBA" id="ARBA00022908"/>
    </source>
</evidence>
<dbReference type="InterPro" id="IPR011010">
    <property type="entry name" value="DNA_brk_join_enz"/>
</dbReference>
<dbReference type="Gene3D" id="1.10.150.130">
    <property type="match status" value="1"/>
</dbReference>
<dbReference type="InterPro" id="IPR044068">
    <property type="entry name" value="CB"/>
</dbReference>
<dbReference type="InterPro" id="IPR053876">
    <property type="entry name" value="Phage_int_M"/>
</dbReference>
<evidence type="ECO:0000259" key="5">
    <source>
        <dbReference type="PROSITE" id="PS51900"/>
    </source>
</evidence>
<dbReference type="InterPro" id="IPR038488">
    <property type="entry name" value="Integrase_DNA-bd_sf"/>
</dbReference>
<evidence type="ECO:0000313" key="7">
    <source>
        <dbReference type="Proteomes" id="UP001208651"/>
    </source>
</evidence>
<dbReference type="PANTHER" id="PTHR30629:SF2">
    <property type="entry name" value="PROPHAGE INTEGRASE INTS-RELATED"/>
    <property type="match status" value="1"/>
</dbReference>
<dbReference type="EMBL" id="JAJVCY010000052">
    <property type="protein sequence ID" value="MCV3290379.1"/>
    <property type="molecule type" value="Genomic_DNA"/>
</dbReference>
<dbReference type="InterPro" id="IPR010998">
    <property type="entry name" value="Integrase_recombinase_N"/>
</dbReference>
<dbReference type="GO" id="GO:0015074">
    <property type="term" value="P:DNA integration"/>
    <property type="evidence" value="ECO:0007669"/>
    <property type="project" value="UniProtKB-KW"/>
</dbReference>
<evidence type="ECO:0000313" key="6">
    <source>
        <dbReference type="EMBL" id="MCV3290379.1"/>
    </source>
</evidence>
<dbReference type="PANTHER" id="PTHR30629">
    <property type="entry name" value="PROPHAGE INTEGRASE"/>
    <property type="match status" value="1"/>
</dbReference>
<accession>A0AAW5RNQ4</accession>
<dbReference type="SUPFAM" id="SSF56349">
    <property type="entry name" value="DNA breaking-rejoining enzymes"/>
    <property type="match status" value="1"/>
</dbReference>
<dbReference type="GO" id="GO:0003677">
    <property type="term" value="F:DNA binding"/>
    <property type="evidence" value="ECO:0007669"/>
    <property type="project" value="UniProtKB-UniRule"/>
</dbReference>
<dbReference type="InterPro" id="IPR025166">
    <property type="entry name" value="Integrase_DNA_bind_dom"/>
</dbReference>
<dbReference type="Proteomes" id="UP001208651">
    <property type="component" value="Unassembled WGS sequence"/>
</dbReference>
<dbReference type="Pfam" id="PF22022">
    <property type="entry name" value="Phage_int_M"/>
    <property type="match status" value="1"/>
</dbReference>
<reference evidence="6" key="1">
    <citation type="submission" date="2022-01" db="EMBL/GenBank/DDBJ databases">
        <title>Comparison of Fish pathogen Aeromonas spp.</title>
        <authorList>
            <person name="Dubey S."/>
            <person name="Sorum H."/>
            <person name="Munangandu H.M."/>
        </authorList>
    </citation>
    <scope>NUCLEOTIDE SEQUENCE</scope>
    <source>
        <strain evidence="6">SD/21-15</strain>
    </source>
</reference>
<dbReference type="Pfam" id="PF13356">
    <property type="entry name" value="Arm-DNA-bind_3"/>
    <property type="match status" value="1"/>
</dbReference>
<proteinExistence type="inferred from homology"/>
<dbReference type="RefSeq" id="WP_263686033.1">
    <property type="nucleotide sequence ID" value="NZ_JAJVCY010000052.1"/>
</dbReference>
<evidence type="ECO:0000256" key="3">
    <source>
        <dbReference type="ARBA" id="ARBA00023125"/>
    </source>
</evidence>
<protein>
    <submittedName>
        <fullName evidence="6">Arm DNA-binding domain-containing protein</fullName>
    </submittedName>
</protein>
<name>A0AAW5RNQ4_AERME</name>
<dbReference type="Gene3D" id="3.30.160.390">
    <property type="entry name" value="Integrase, DNA-binding domain"/>
    <property type="match status" value="1"/>
</dbReference>
<comment type="similarity">
    <text evidence="1">Belongs to the 'phage' integrase family.</text>
</comment>
<evidence type="ECO:0000256" key="1">
    <source>
        <dbReference type="ARBA" id="ARBA00008857"/>
    </source>
</evidence>